<dbReference type="InterPro" id="IPR016039">
    <property type="entry name" value="Thiolase-like"/>
</dbReference>
<dbReference type="Pfam" id="PF17828">
    <property type="entry name" value="FAS_N"/>
    <property type="match status" value="1"/>
</dbReference>
<dbReference type="Gene3D" id="6.10.140.1390">
    <property type="match status" value="1"/>
</dbReference>
<sequence length="4085" mass="450634">MDQIQQQSLRPLTIKKDSIEVSVLVSANIWGFAEQLKEEFLAIECAQDLCEIELAARFLKFASDRASKEQVYLPVAKALFVHFNTAYLKVNNIHAVTQDLSLDVKKSVLKCYYSSLAQLEKSNVVSALETSPTRSAWFEAAKSGDARLFAIFGGQGNIEEYFDELAGIWETYKGIVKPFVRRMAVVLADLAHGPESKVLHSKGLDILRWLDDADMRPDNQYLISAPVSFPLIGLTQLLHYYVMLHVLGRSTTGHSQGIIISIVISASSTEEEFLQNTEKALGLLFWIGTRAQQEFPSFTLNPSVIEDSISNGEGNPSPMLAVTGLREAQVIKYINQTNTHLAPERQIELTLFNGPRSFVCTGPPQSLYGLNLGLRKLEAPNGLDQSRVPYSQRKIKFSSRFLPITARFHSSYLKPTVDTILHDAKNSHLLFNASKDLCKEADLTRSLLELICERPVHWGKSIPKTDLTHIIDFGPGGASGIGGLTYRNKEGTGVEVILADSLEGSSKDLSYKADLFNADISSVKYSQNWAKSGRIDIDTKMSRLLGKPPLMVAGMTPATVNEKFVAAVMNAGYHIEMAGGGHFSEAVLRDKVDKIMKLTRPGQGITLNIIFLNVLQWGFQYPLIQVMRKEGLPMEGLCIAAGVPSIDNANEIIANLQAAGIRHLAFKPGNVDTIRQVVAIAAANPTMPIILQWTGGRAGGHHGFEDVHQPILETYAAIRRQSNIVLVAGSGFGGADDTLPYITGDWSLQFDYPPMPFDGILFGSRMMVAKEGLASPDAKQAMVDAPGLADNEWEKTYKGPAGGIITVLSEMGEPIHKVATRGVCLWKELDDSIFTLPKEKRLPALLAKKDYIIKRLNADFQKVWFGEKKSGEAVDLQDMTYAEVVHRLVTLLYVKLENRWIDISLRNLVGDFMRRVEERFTQKAGPSLLQNYAQLDNPASFVEEFMAQFPEAETQLLTSEDVLHFLSLCKRPNQKPVPFIPIMDKEFDIWFKKDSLWQSEDLGAVVDQDVQRTCILHGPVAAKYATRTDQPVAEILGDIYHSHINSLKERYYKNTAIPKVEYLGGLPIEESCIQAVSADDSESVFEIDAENIPAENDWIQAIAGSSYNWLRALLTSPFIVQGKKFTENVVRRIFHPRANQKVILCYTANGDIKSVKIQDKREWSANESISDYATSVQLEAKGSKIFMTLYEKRADNYIPLNLEFEYKPEFGMLPSHEVMQGRNDRIKEFYFKLWYGVDNKEDFLNLNIEETIVDKGEVVQFEEITEFCQAVGNQAEIFGDRDQKVVSAPMDFAIVVGWKAIMKGIFPKIADGDLLRLVHLGISFRMMEGADLLKVGDVVDTLAKINAIVNTKSGKMIEVKGMIVRDGKPVMEVTSQSLYRGKFTDFENTFENKIETPMEYKIHSNKEIAILKSKDWIHWSDASEEHPVVTGKSLIFRLKTELKYKSSCIYSSVKTFGTVSMQVSTKEFVQVATVEYEAGESHGNPITDFLKRHAQEIEQAHFFENGGYSIMPSQSTYPSVVHAPASNEPYANISGDFNPIHVNPYFADLARLPGTITHGMWSSASTRKFVEIFAADNVPRRVVAYNVKFVGMVLPSDRLETKLYHTGMKNGRKIIKVETVNQNNEKVVEGTAEVEQPITAYVFTGQGSQEKGMGMDLYDSSPVAKAIWDQADKHFIENYGFSIIDIVRNNPKEKVIHFGGPKGERIRQNYMSLLYDVVAADGTINTLPLFPTIDEYTSFYTFVSPNGLLSATQFTQPALTLMEKAAFEDMRAKELIQSNCAFAGHSLGEYSALAAVGDILPLNSLVDVVFYRGMSMQSAVTRDSQGRSDYSMIAVNPARVSKTFSDAALRYVVDSIARRNGEVLEIVNFNVENWQYVAAGALQNLDTLTNVLNYIHVAQVDLQQEATSFEGVKDKLNKIIDSAFEKTQARQAQGRIHLERGKATIPLSGIDVPFHSSFLLSGVTPFRTFLAKKFNPSDIDVAQLKNKYIPNLVAEPFSTDRSFIENVYRTTSSPRLAKVLKTWTDDKYTSPAQQQRLGYILLIELLAYQFASSVRWIETQDQLFKNYKIERLIEVGPSPTLTGMALRTLALKYQSYDNALSNRRQTLCISKDAKEIYYELEGAPEEAVQEAAPVPAPVPVVAAPIAASVAAPVAVSAGPAAAVSDVPITAAQVILAVIAQKLKKSINDVSLSSSIKDLVSGKSTLQNEILGDLQKEFNNAVPEKAEESSLQDVGAALNGIFPGTFGKHTSTLVAKLISAKMPGGFTLNTAKTYLSTAYGLGPGRVEGALLVGITMEPTARLGSEADAKAWLDSVAKTYASKAGIVLSSANAAAPAPVAMAAPVATVAAPTTSVGPAAAVSDAPVSATEIVHAVIAQKLKKTASEIPLSKSIKDLVSGKSTLQNEILGDLQKEFNNTVPEKAEEGSLEELGSALNGTFTGTLGKHTSTLIAKLIGSKMPGGFTLNTAKTYLSSSYGLGPARTDGVLLIAITMEPATRLATEAEAKSWLDTVARAYATKAGISLSSGGSSVGDGAVASTGAVAMINNAEFDAFKAKQDALIYQQLNLYAKYLQKDIREGAKKSKRKRLLPKSCKQNLIYGLLSMVTPMPHGIKPAFSPLKARRYDSYWNWVRQDALEMWYDIIFGKLAVVDRQVTAKCLNIMNRAHPKLIDYMRYKVENCAGNKGETYRLAKELGQALIENCVSVLAEKPYYKNVAVPKGPSTTVSEKGDIKYSEVPRPGCRKLADYVQDMTAGSEVSEYSSRLKVQHDLGRIYEIIRNQSAASESDKCAMETYYTDILRAMSMSNTVVREQRPRSHGAASSTDAAKQNSKTKETIPFLHLKRRSMHDPSLGWEFNSKLTTTYLNALTEMSEKGITFADKCVLLTGAGRDSIGSEIMKGLIAGGAKVIVTTSRFSRQVTEYFQGIYKTYGAKGSELILVPFNQGAKQDVDALIEYIYSPEGLNWDLDYVIPFAAIPENGRELDSIDSKAELAHRIMLTNLLRMLGNVKIQKEKIGSDTRPAQVILPLSPNHGMFGGDGLYGESKISLETLFDRWYSESWASYLVITGAVIGWTRGTGLMSTSNIVAEGVEALGVRTFSTLEMSFNLLGLLHPSITRLCQKEPVYADLNGGLQFIPRLQEVTNKLRKEIRETADIRKAIDAENALDYKTVFGEQAEHNYKPHTVTPRANMKFDFPTLKPYDALQHLSYLKGMLDLDKVIVVAGMGEVSPWGNHRTRWEMEAYGKFSLEGCIELAWMMGYIKHLDGRLKSGKMYSGWVDAKSGEPVEDKDVKARYEQRILDHTEPEIMGGYNPEKKMLMQEVVIDHDLEPFECSKEEAEHFKHQQGEKADIYESGNGSWFVVIHKGAALYVPKALRFDRLVAGQIPSGWDATRYGVPQDIIDQVDPVTVFNIVSTVEAFISAGITDPYEFFKYIHVSEMGNTTGSGVGGQAAQRGLYRERFLDQPVQKDILQESEINTMPAWNNMLLLSSSGPIKTPVNACATAAVSIEMACESLLSGKAKIMIAGSSEETTEESSYEFANMKATSSAVEELAKGRTPSEMSRPTTTTRNGFTESHGSASHILMTASTAIEIGSPIYGIIALSNTATDKEGRSVPAPGAGILTTARETRSKRASPLMSFKYRAKQIKARRAQIKAWVESEYQDLQEELQELKASGELAEDEVQLWLQERTTFIDQQAKRQEKEALATFQHQFFQNDPSIAPIRGALAVYGLTIDDIGVASFHGTSTKANDKNESRVVNTQMKHLGRSKGNALLAITQKYLTGHPKGPAASWMANGMMQCLLSGIIPGNRNADNIDTIMREFDYIVYPCRSIQTDGLKAGILKSFGFGQAGGEVLIIHPDYVLGALEENQYNEYKARNAQRYAKAYRYLHDSITGVSEFVQVKTEAPYSEDLEYTVYLNPNARTEYSKEKNSWLFTDKSANLAAPTAGDAEVTKSILASLTEQQAGKRGVGVDVELTNAVNINNSTFVERNFTAAEIEYCQTRPDPQASFTGRWSAKEAVFKAISSYGDIPSDGAGAPLKEIEIKNNQVGVPEVVLAGKAKKAAHSAGIKHINVSISHSGAYSVAVALAQ</sequence>
<evidence type="ECO:0000313" key="20">
    <source>
        <dbReference type="EMBL" id="ADN94479.1"/>
    </source>
</evidence>
<keyword evidence="10" id="KW-0456">Lyase</keyword>
<dbReference type="InterPro" id="IPR014030">
    <property type="entry name" value="Ketoacyl_synth_N"/>
</dbReference>
<dbReference type="Gene3D" id="3.90.470.20">
    <property type="entry name" value="4'-phosphopantetheinyl transferase domain"/>
    <property type="match status" value="1"/>
</dbReference>
<dbReference type="InterPro" id="IPR014031">
    <property type="entry name" value="Ketoacyl_synth_C"/>
</dbReference>
<dbReference type="CDD" id="cd08950">
    <property type="entry name" value="KR_fFAS_SDR_c_like"/>
    <property type="match status" value="1"/>
</dbReference>
<feature type="domain" description="Carrier" evidence="18">
    <location>
        <begin position="2165"/>
        <end position="2244"/>
    </location>
</feature>
<dbReference type="InterPro" id="IPR008278">
    <property type="entry name" value="4-PPantetheinyl_Trfase_dom"/>
</dbReference>
<dbReference type="Pfam" id="PF02801">
    <property type="entry name" value="Ketoacyl-synt_C"/>
    <property type="match status" value="1"/>
</dbReference>
<evidence type="ECO:0000256" key="10">
    <source>
        <dbReference type="ARBA" id="ARBA00023239"/>
    </source>
</evidence>
<dbReference type="InterPro" id="IPR002539">
    <property type="entry name" value="MaoC-like_dom"/>
</dbReference>
<dbReference type="InterPro" id="IPR014043">
    <property type="entry name" value="Acyl_transferase_dom"/>
</dbReference>
<dbReference type="GO" id="GO:0004318">
    <property type="term" value="F:enoyl-[acyl-carrier-protein] reductase (NADH) activity"/>
    <property type="evidence" value="ECO:0007669"/>
    <property type="project" value="InterPro"/>
</dbReference>
<feature type="region of interest" description="Disordered" evidence="17">
    <location>
        <begin position="3549"/>
        <end position="3571"/>
    </location>
</feature>
<dbReference type="PROSITE" id="PS50075">
    <property type="entry name" value="CARRIER"/>
    <property type="match status" value="2"/>
</dbReference>
<protein>
    <submittedName>
        <fullName evidence="20">Fatty acid synthase isoform 1</fullName>
    </submittedName>
</protein>
<comment type="catalytic activity">
    <reaction evidence="15">
        <text>a fatty acyl-[ACP] + malonyl-[ACP] + H(+) = a 3-oxoacyl-[ACP] + holo-[ACP] + CO2</text>
        <dbReference type="Rhea" id="RHEA:22836"/>
        <dbReference type="Rhea" id="RHEA-COMP:9623"/>
        <dbReference type="Rhea" id="RHEA-COMP:9685"/>
        <dbReference type="Rhea" id="RHEA-COMP:9916"/>
        <dbReference type="Rhea" id="RHEA-COMP:14125"/>
        <dbReference type="ChEBI" id="CHEBI:15378"/>
        <dbReference type="ChEBI" id="CHEBI:16526"/>
        <dbReference type="ChEBI" id="CHEBI:64479"/>
        <dbReference type="ChEBI" id="CHEBI:78449"/>
        <dbReference type="ChEBI" id="CHEBI:78776"/>
        <dbReference type="ChEBI" id="CHEBI:138651"/>
        <dbReference type="EC" id="2.3.1.41"/>
    </reaction>
</comment>
<dbReference type="Gene3D" id="1.20.1050.120">
    <property type="match status" value="1"/>
</dbReference>
<keyword evidence="2" id="KW-0596">Phosphopantetheine</keyword>
<dbReference type="Gene3D" id="6.10.140.1410">
    <property type="match status" value="1"/>
</dbReference>
<keyword evidence="7" id="KW-0460">Magnesium</keyword>
<dbReference type="CDD" id="cd00828">
    <property type="entry name" value="elong_cond_enzymes"/>
    <property type="match status" value="1"/>
</dbReference>
<dbReference type="Gene3D" id="3.10.129.10">
    <property type="entry name" value="Hotdog Thioesterase"/>
    <property type="match status" value="2"/>
</dbReference>
<dbReference type="InterPro" id="IPR037143">
    <property type="entry name" value="4-PPantetheinyl_Trfase_dom_sf"/>
</dbReference>
<dbReference type="InterPro" id="IPR036291">
    <property type="entry name" value="NAD(P)-bd_dom_sf"/>
</dbReference>
<dbReference type="Gene3D" id="3.20.20.70">
    <property type="entry name" value="Aldolase class I"/>
    <property type="match status" value="1"/>
</dbReference>
<proteinExistence type="inferred from homology"/>
<dbReference type="SUPFAM" id="SSF52151">
    <property type="entry name" value="FabD/lysophospholipase-like"/>
    <property type="match status" value="2"/>
</dbReference>
<evidence type="ECO:0000256" key="16">
    <source>
        <dbReference type="SAM" id="Coils"/>
    </source>
</evidence>
<evidence type="ECO:0000256" key="8">
    <source>
        <dbReference type="ARBA" id="ARBA00022857"/>
    </source>
</evidence>
<evidence type="ECO:0000256" key="13">
    <source>
        <dbReference type="ARBA" id="ARBA00048237"/>
    </source>
</evidence>
<dbReference type="InterPro" id="IPR040899">
    <property type="entry name" value="Fas_alpha_ACP"/>
</dbReference>
<dbReference type="Pfam" id="PF08354">
    <property type="entry name" value="Fas1-AflB-like_hel"/>
    <property type="match status" value="1"/>
</dbReference>
<dbReference type="InterPro" id="IPR050830">
    <property type="entry name" value="Fungal_FAS"/>
</dbReference>
<dbReference type="PRINTS" id="PR01483">
    <property type="entry name" value="FASYNTHASE"/>
</dbReference>
<dbReference type="SUPFAM" id="SSF54637">
    <property type="entry name" value="Thioesterase/thiol ester dehydrase-isomerase"/>
    <property type="match status" value="2"/>
</dbReference>
<comment type="catalytic activity">
    <reaction evidence="13">
        <text>acetyl-CoA + n malonyl-CoA + 2n NADPH + 4n H(+) = a long-chain-acyl-CoA + n CoA + n CO2 + 2n NADP(+).</text>
        <dbReference type="EC" id="2.3.1.86"/>
    </reaction>
</comment>
<dbReference type="FunFam" id="1.20.930.70:FF:000001">
    <property type="entry name" value="Fatty acid synthase beta subunit dehydratase"/>
    <property type="match status" value="1"/>
</dbReference>
<evidence type="ECO:0000256" key="9">
    <source>
        <dbReference type="ARBA" id="ARBA00023002"/>
    </source>
</evidence>
<dbReference type="Gene3D" id="6.20.240.10">
    <property type="match status" value="1"/>
</dbReference>
<dbReference type="SMART" id="SM00827">
    <property type="entry name" value="PKS_AT"/>
    <property type="match status" value="1"/>
</dbReference>
<dbReference type="Pfam" id="PF18325">
    <property type="entry name" value="Fas_alpha_ACP"/>
    <property type="match status" value="2"/>
</dbReference>
<dbReference type="Gene3D" id="6.10.60.10">
    <property type="match status" value="1"/>
</dbReference>
<dbReference type="SUPFAM" id="SSF56214">
    <property type="entry name" value="4'-phosphopantetheinyl transferase"/>
    <property type="match status" value="1"/>
</dbReference>
<dbReference type="FunFam" id="3.40.366.10:FF:000003">
    <property type="entry name" value="Fatty acid synthase subunit beta dehydratase"/>
    <property type="match status" value="1"/>
</dbReference>
<keyword evidence="3" id="KW-0597">Phosphoprotein</keyword>
<dbReference type="PANTHER" id="PTHR10982:SF21">
    <property type="entry name" value="FATTY ACID SYNTHASE SUBUNIT BETA"/>
    <property type="match status" value="1"/>
</dbReference>
<evidence type="ECO:0000256" key="1">
    <source>
        <dbReference type="ARBA" id="ARBA00007485"/>
    </source>
</evidence>
<organism evidence="20">
    <name type="scientific">Amylomyces rouxii</name>
    <name type="common">Filamentous fungus</name>
    <name type="synonym">Mucor rouxii</name>
    <dbReference type="NCBI Taxonomy" id="29923"/>
    <lineage>
        <taxon>Eukaryota</taxon>
        <taxon>Fungi</taxon>
        <taxon>Fungi incertae sedis</taxon>
        <taxon>Mucoromycota</taxon>
        <taxon>Mucoromycotina</taxon>
        <taxon>Mucoromycetes</taxon>
        <taxon>Mucorales</taxon>
        <taxon>Mucorineae</taxon>
        <taxon>Mucoraceae</taxon>
        <taxon>Amylomyces</taxon>
    </lineage>
</organism>
<dbReference type="Gene3D" id="3.30.1120.100">
    <property type="match status" value="1"/>
</dbReference>
<name>E2DDL2_AMYRO</name>
<dbReference type="InterPro" id="IPR013565">
    <property type="entry name" value="Fas1/AflB-like_central"/>
</dbReference>
<dbReference type="Gene3D" id="3.40.50.720">
    <property type="entry name" value="NAD(P)-binding Rossmann-like Domain"/>
    <property type="match status" value="1"/>
</dbReference>
<evidence type="ECO:0000256" key="4">
    <source>
        <dbReference type="ARBA" id="ARBA00022679"/>
    </source>
</evidence>
<dbReference type="GO" id="GO:0004312">
    <property type="term" value="F:fatty acid synthase activity"/>
    <property type="evidence" value="ECO:0007669"/>
    <property type="project" value="InterPro"/>
</dbReference>
<evidence type="ECO:0000256" key="15">
    <source>
        <dbReference type="ARBA" id="ARBA00049541"/>
    </source>
</evidence>
<dbReference type="InterPro" id="IPR018201">
    <property type="entry name" value="Ketoacyl_synth_AS"/>
</dbReference>
<dbReference type="FunFam" id="3.30.70.3330:FF:000001">
    <property type="entry name" value="Fatty acid synthase subunit beta dehydratase"/>
    <property type="match status" value="1"/>
</dbReference>
<accession>E2DDL2</accession>
<keyword evidence="8" id="KW-0521">NADP</keyword>
<dbReference type="InterPro" id="IPR041099">
    <property type="entry name" value="FAS1_N"/>
</dbReference>
<feature type="compositionally biased region" description="Polar residues" evidence="17">
    <location>
        <begin position="2817"/>
        <end position="2827"/>
    </location>
</feature>
<evidence type="ECO:0000259" key="19">
    <source>
        <dbReference type="PROSITE" id="PS52004"/>
    </source>
</evidence>
<dbReference type="Pfam" id="PF01648">
    <property type="entry name" value="ACPS"/>
    <property type="match status" value="1"/>
</dbReference>
<evidence type="ECO:0000256" key="11">
    <source>
        <dbReference type="ARBA" id="ARBA00023268"/>
    </source>
</evidence>
<dbReference type="SUPFAM" id="SSF53901">
    <property type="entry name" value="Thiolase-like"/>
    <property type="match status" value="2"/>
</dbReference>
<dbReference type="CDD" id="cd03447">
    <property type="entry name" value="FAS_MaoC"/>
    <property type="match status" value="1"/>
</dbReference>
<dbReference type="GO" id="GO:0016787">
    <property type="term" value="F:hydrolase activity"/>
    <property type="evidence" value="ECO:0007669"/>
    <property type="project" value="UniProtKB-KW"/>
</dbReference>
<evidence type="ECO:0000256" key="6">
    <source>
        <dbReference type="ARBA" id="ARBA00022801"/>
    </source>
</evidence>
<comment type="catalytic activity">
    <reaction evidence="14">
        <text>a (3R)-hydroxyacyl-[ACP] + NADP(+) = a 3-oxoacyl-[ACP] + NADPH + H(+)</text>
        <dbReference type="Rhea" id="RHEA:17397"/>
        <dbReference type="Rhea" id="RHEA-COMP:9916"/>
        <dbReference type="Rhea" id="RHEA-COMP:9945"/>
        <dbReference type="ChEBI" id="CHEBI:15378"/>
        <dbReference type="ChEBI" id="CHEBI:57783"/>
        <dbReference type="ChEBI" id="CHEBI:58349"/>
        <dbReference type="ChEBI" id="CHEBI:78776"/>
        <dbReference type="ChEBI" id="CHEBI:78827"/>
        <dbReference type="EC" id="1.1.1.100"/>
    </reaction>
</comment>
<dbReference type="SUPFAM" id="SSF51735">
    <property type="entry name" value="NAD(P)-binding Rossmann-fold domains"/>
    <property type="match status" value="1"/>
</dbReference>
<dbReference type="InterPro" id="IPR032088">
    <property type="entry name" value="SAT"/>
</dbReference>
<keyword evidence="9" id="KW-0560">Oxidoreductase</keyword>
<dbReference type="NCBIfam" id="TIGR00556">
    <property type="entry name" value="pantethn_trn"/>
    <property type="match status" value="1"/>
</dbReference>
<dbReference type="InterPro" id="IPR047224">
    <property type="entry name" value="FAS_alpha_su_C"/>
</dbReference>
<dbReference type="Gene3D" id="3.90.25.70">
    <property type="match status" value="1"/>
</dbReference>
<feature type="compositionally biased region" description="Polar residues" evidence="17">
    <location>
        <begin position="3555"/>
        <end position="3571"/>
    </location>
</feature>
<dbReference type="InterPro" id="IPR041550">
    <property type="entry name" value="FASI_helical"/>
</dbReference>
<dbReference type="Gene3D" id="6.10.250.1940">
    <property type="match status" value="1"/>
</dbReference>
<dbReference type="FunFam" id="3.40.366.10:FF:000006">
    <property type="entry name" value="Fatty acid synthase beta subunit dehydratase"/>
    <property type="match status" value="1"/>
</dbReference>
<evidence type="ECO:0000256" key="2">
    <source>
        <dbReference type="ARBA" id="ARBA00022450"/>
    </source>
</evidence>
<dbReference type="InterPro" id="IPR039569">
    <property type="entry name" value="FAS1-like_DH_region"/>
</dbReference>
<dbReference type="Pfam" id="PF17951">
    <property type="entry name" value="FAS_meander"/>
    <property type="match status" value="1"/>
</dbReference>
<evidence type="ECO:0000259" key="18">
    <source>
        <dbReference type="PROSITE" id="PS50075"/>
    </source>
</evidence>
<dbReference type="GO" id="GO:0019171">
    <property type="term" value="F:(3R)-hydroxyacyl-[acyl-carrier-protein] dehydratase activity"/>
    <property type="evidence" value="ECO:0007669"/>
    <property type="project" value="InterPro"/>
</dbReference>
<dbReference type="Pfam" id="PF16073">
    <property type="entry name" value="SAT"/>
    <property type="match status" value="1"/>
</dbReference>
<dbReference type="Gene3D" id="1.20.930.70">
    <property type="match status" value="1"/>
</dbReference>
<dbReference type="GO" id="GO:0004315">
    <property type="term" value="F:3-oxoacyl-[acyl-carrier-protein] synthase activity"/>
    <property type="evidence" value="ECO:0007669"/>
    <property type="project" value="UniProtKB-EC"/>
</dbReference>
<dbReference type="InterPro" id="IPR040883">
    <property type="entry name" value="FAS_meander"/>
</dbReference>
<dbReference type="Gene3D" id="6.10.250.1930">
    <property type="match status" value="1"/>
</dbReference>
<evidence type="ECO:0000256" key="12">
    <source>
        <dbReference type="ARBA" id="ARBA00033756"/>
    </source>
</evidence>
<feature type="domain" description="Carrier" evidence="18">
    <location>
        <begin position="2364"/>
        <end position="2440"/>
    </location>
</feature>
<dbReference type="Gene3D" id="3.30.70.3330">
    <property type="match status" value="1"/>
</dbReference>
<dbReference type="Gene3D" id="3.40.47.10">
    <property type="match status" value="2"/>
</dbReference>
<dbReference type="InterPro" id="IPR009081">
    <property type="entry name" value="PP-bd_ACP"/>
</dbReference>
<reference evidence="20" key="1">
    <citation type="submission" date="2009-09" db="EMBL/GenBank/DDBJ databases">
        <title>Characterization of fatty acid synthase gene isoform I of Mucor rouxii.</title>
        <authorList>
            <person name="Laoteng K."/>
            <person name="Rueksomtawin K."/>
            <person name="Ananchaipattana C."/>
            <person name="Tanticharoen M."/>
            <person name="Cheevadhanarak S."/>
        </authorList>
    </citation>
    <scope>NUCLEOTIDE SEQUENCE</scope>
    <source>
        <strain evidence="20">ATCC 24905</strain>
    </source>
</reference>
<feature type="domain" description="Ketosynthase family 3 (KS3)" evidence="19">
    <location>
        <begin position="3315"/>
        <end position="3853"/>
    </location>
</feature>
<dbReference type="GO" id="GO:0006633">
    <property type="term" value="P:fatty acid biosynthetic process"/>
    <property type="evidence" value="ECO:0007669"/>
    <property type="project" value="InterPro"/>
</dbReference>
<dbReference type="GO" id="GO:0000287">
    <property type="term" value="F:magnesium ion binding"/>
    <property type="evidence" value="ECO:0007669"/>
    <property type="project" value="InterPro"/>
</dbReference>
<evidence type="ECO:0000256" key="17">
    <source>
        <dbReference type="SAM" id="MobiDB-lite"/>
    </source>
</evidence>
<dbReference type="PROSITE" id="PS52004">
    <property type="entry name" value="KS3_2"/>
    <property type="match status" value="1"/>
</dbReference>
<evidence type="ECO:0000256" key="3">
    <source>
        <dbReference type="ARBA" id="ARBA00022553"/>
    </source>
</evidence>
<comment type="similarity">
    <text evidence="1">Belongs to the thiolase-like superfamily. Fungal fatty acid synthetase subunit alpha family.</text>
</comment>
<dbReference type="InterPro" id="IPR001227">
    <property type="entry name" value="Ac_transferase_dom_sf"/>
</dbReference>
<dbReference type="Pfam" id="PF00698">
    <property type="entry name" value="Acyl_transf_1"/>
    <property type="match status" value="1"/>
</dbReference>
<dbReference type="FunFam" id="3.20.20.70:FF:000078">
    <property type="entry name" value="Fatty acid synthase beta subunit dehydratase"/>
    <property type="match status" value="1"/>
</dbReference>
<dbReference type="Pfam" id="PF00109">
    <property type="entry name" value="ketoacyl-synt"/>
    <property type="match status" value="1"/>
</dbReference>
<evidence type="ECO:0000256" key="14">
    <source>
        <dbReference type="ARBA" id="ARBA00048508"/>
    </source>
</evidence>
<dbReference type="InterPro" id="IPR029069">
    <property type="entry name" value="HotDog_dom_sf"/>
</dbReference>
<dbReference type="Pfam" id="PF13452">
    <property type="entry name" value="FAS1_DH_region"/>
    <property type="match status" value="1"/>
</dbReference>
<dbReference type="InterPro" id="IPR016035">
    <property type="entry name" value="Acyl_Trfase/lysoPLipase"/>
</dbReference>
<evidence type="ECO:0000256" key="7">
    <source>
        <dbReference type="ARBA" id="ARBA00022842"/>
    </source>
</evidence>
<keyword evidence="4" id="KW-0808">Transferase</keyword>
<dbReference type="EMBL" id="GQ923763">
    <property type="protein sequence ID" value="ADN94479.1"/>
    <property type="molecule type" value="Genomic_DNA"/>
</dbReference>
<keyword evidence="6" id="KW-0378">Hydrolase</keyword>
<dbReference type="Gene3D" id="3.40.366.10">
    <property type="entry name" value="Malonyl-Coenzyme A Acyl Carrier Protein, domain 2"/>
    <property type="match status" value="3"/>
</dbReference>
<dbReference type="Pfam" id="PF01575">
    <property type="entry name" value="MaoC_dehydratas"/>
    <property type="match status" value="1"/>
</dbReference>
<dbReference type="PANTHER" id="PTHR10982">
    <property type="entry name" value="MALONYL COA-ACYL CARRIER PROTEIN TRANSACYLASE"/>
    <property type="match status" value="1"/>
</dbReference>
<dbReference type="GO" id="GO:0004316">
    <property type="term" value="F:3-oxoacyl-[acyl-carrier-protein] reductase (NADPH) activity"/>
    <property type="evidence" value="ECO:0007669"/>
    <property type="project" value="UniProtKB-EC"/>
</dbReference>
<dbReference type="InterPro" id="IPR003965">
    <property type="entry name" value="Fatty_acid_synthase"/>
</dbReference>
<dbReference type="InterPro" id="IPR020841">
    <property type="entry name" value="PKS_Beta-ketoAc_synthase_dom"/>
</dbReference>
<comment type="subunit">
    <text evidence="12">[Alpha(6)beta(6)] hexamers of two multifunctional subunits (alpha and beta).</text>
</comment>
<dbReference type="InterPro" id="IPR013785">
    <property type="entry name" value="Aldolase_TIM"/>
</dbReference>
<dbReference type="Gene3D" id="6.10.140.1400">
    <property type="match status" value="1"/>
</dbReference>
<evidence type="ECO:0000256" key="5">
    <source>
        <dbReference type="ARBA" id="ARBA00022723"/>
    </source>
</evidence>
<dbReference type="SUPFAM" id="SSF51412">
    <property type="entry name" value="Inosine monophosphate dehydrogenase (IMPDH)"/>
    <property type="match status" value="1"/>
</dbReference>
<dbReference type="InterPro" id="IPR004568">
    <property type="entry name" value="Ppantetheine-prot_Trfase_dom"/>
</dbReference>
<dbReference type="GO" id="GO:0004321">
    <property type="term" value="F:fatty-acyl-CoA synthase activity"/>
    <property type="evidence" value="ECO:0007669"/>
    <property type="project" value="UniProtKB-EC"/>
</dbReference>
<dbReference type="GO" id="GO:0008897">
    <property type="term" value="F:holo-[acyl-carrier-protein] synthase activity"/>
    <property type="evidence" value="ECO:0007669"/>
    <property type="project" value="InterPro"/>
</dbReference>
<keyword evidence="11" id="KW-0511">Multifunctional enzyme</keyword>
<dbReference type="GO" id="GO:0005835">
    <property type="term" value="C:fatty acid synthase complex"/>
    <property type="evidence" value="ECO:0007669"/>
    <property type="project" value="InterPro"/>
</dbReference>
<dbReference type="Pfam" id="PF18314">
    <property type="entry name" value="FAS_I_H"/>
    <property type="match status" value="1"/>
</dbReference>
<keyword evidence="16" id="KW-0175">Coiled coil</keyword>
<dbReference type="Pfam" id="PF22235">
    <property type="entry name" value="FAS1_thioest_ins"/>
    <property type="match status" value="1"/>
</dbReference>
<dbReference type="FunFam" id="3.90.470.20:FF:000005">
    <property type="entry name" value="Fatty acid synthase alpha subunit FasA"/>
    <property type="match status" value="1"/>
</dbReference>
<dbReference type="PROSITE" id="PS00606">
    <property type="entry name" value="KS3_1"/>
    <property type="match status" value="1"/>
</dbReference>
<dbReference type="FunFam" id="3.90.25.70:FF:000001">
    <property type="entry name" value="Fatty acid synthase subunit alpha"/>
    <property type="match status" value="1"/>
</dbReference>
<feature type="region of interest" description="Disordered" evidence="17">
    <location>
        <begin position="2808"/>
        <end position="2829"/>
    </location>
</feature>
<feature type="coiled-coil region" evidence="16">
    <location>
        <begin position="3650"/>
        <end position="3684"/>
    </location>
</feature>
<keyword evidence="5" id="KW-0479">Metal-binding</keyword>